<organism evidence="1 2">
    <name type="scientific">Lentinus tigrinus ALCF2SS1-6</name>
    <dbReference type="NCBI Taxonomy" id="1328759"/>
    <lineage>
        <taxon>Eukaryota</taxon>
        <taxon>Fungi</taxon>
        <taxon>Dikarya</taxon>
        <taxon>Basidiomycota</taxon>
        <taxon>Agaricomycotina</taxon>
        <taxon>Agaricomycetes</taxon>
        <taxon>Polyporales</taxon>
        <taxon>Polyporaceae</taxon>
        <taxon>Lentinus</taxon>
    </lineage>
</organism>
<protein>
    <submittedName>
        <fullName evidence="1">Uncharacterized protein</fullName>
    </submittedName>
</protein>
<dbReference type="Proteomes" id="UP000313359">
    <property type="component" value="Unassembled WGS sequence"/>
</dbReference>
<dbReference type="EMBL" id="ML122252">
    <property type="protein sequence ID" value="RPD65349.1"/>
    <property type="molecule type" value="Genomic_DNA"/>
</dbReference>
<accession>A0A5C2SQI3</accession>
<sequence length="183" mass="19651">MAAQIGACPACTAALGERAAIERTRERALESNQTPRSVPRAKCVLGRAWSCTFPYVWLADAALLVGVGGRECSRRMGQGTRTRRRKGAGDAERELWSCMVSICCPKWFVCCDRAIDTMRKALGPLKICPLALPPSSAGQGGGVRARVQVSSANVCWMNGWGEGCDDALELGSGPGETQSECWR</sequence>
<reference evidence="1" key="1">
    <citation type="journal article" date="2018" name="Genome Biol. Evol.">
        <title>Genomics and development of Lentinus tigrinus, a white-rot wood-decaying mushroom with dimorphic fruiting bodies.</title>
        <authorList>
            <person name="Wu B."/>
            <person name="Xu Z."/>
            <person name="Knudson A."/>
            <person name="Carlson A."/>
            <person name="Chen N."/>
            <person name="Kovaka S."/>
            <person name="LaButti K."/>
            <person name="Lipzen A."/>
            <person name="Pennachio C."/>
            <person name="Riley R."/>
            <person name="Schakwitz W."/>
            <person name="Umezawa K."/>
            <person name="Ohm R.A."/>
            <person name="Grigoriev I.V."/>
            <person name="Nagy L.G."/>
            <person name="Gibbons J."/>
            <person name="Hibbett D."/>
        </authorList>
    </citation>
    <scope>NUCLEOTIDE SEQUENCE [LARGE SCALE GENOMIC DNA]</scope>
    <source>
        <strain evidence="1">ALCF2SS1-6</strain>
    </source>
</reference>
<proteinExistence type="predicted"/>
<keyword evidence="2" id="KW-1185">Reference proteome</keyword>
<evidence type="ECO:0000313" key="1">
    <source>
        <dbReference type="EMBL" id="RPD65349.1"/>
    </source>
</evidence>
<dbReference type="AlphaFoldDB" id="A0A5C2SQI3"/>
<evidence type="ECO:0000313" key="2">
    <source>
        <dbReference type="Proteomes" id="UP000313359"/>
    </source>
</evidence>
<name>A0A5C2SQI3_9APHY</name>
<gene>
    <name evidence="1" type="ORF">L227DRAFT_209066</name>
</gene>